<reference evidence="1" key="1">
    <citation type="submission" date="2023-05" db="EMBL/GenBank/DDBJ databases">
        <title>Cataloging the Phylogenetic Diversity of Human Bladder Bacteria.</title>
        <authorList>
            <person name="Du J."/>
        </authorList>
    </citation>
    <scope>NUCLEOTIDE SEQUENCE</scope>
    <source>
        <strain evidence="1">UMB6789</strain>
    </source>
</reference>
<dbReference type="EMBL" id="JASOME010000002">
    <property type="protein sequence ID" value="MDK7063330.1"/>
    <property type="molecule type" value="Genomic_DNA"/>
</dbReference>
<organism evidence="1 2">
    <name type="scientific">Gardnerella vaginalis</name>
    <dbReference type="NCBI Taxonomy" id="2702"/>
    <lineage>
        <taxon>Bacteria</taxon>
        <taxon>Bacillati</taxon>
        <taxon>Actinomycetota</taxon>
        <taxon>Actinomycetes</taxon>
        <taxon>Bifidobacteriales</taxon>
        <taxon>Bifidobacteriaceae</taxon>
        <taxon>Gardnerella</taxon>
    </lineage>
</organism>
<accession>A0AAW6Y2R6</accession>
<dbReference type="AlphaFoldDB" id="A0AAW6Y2R6"/>
<dbReference type="Proteomes" id="UP001237784">
    <property type="component" value="Unassembled WGS sequence"/>
</dbReference>
<sequence>MKRFFDRKDTNWKSLIGALHVYVVLKSNSNIVKKTISISESIKYNKSIAIQPEEYLHMTVQRLDLYKDDLSDEKLRVLIENLRNVTNLITPFNVEFEKPAVRNEAIEVIGKKNEQWDNLVDMVRNAICESGLSDYLTDPPFGPHYTVAYCVKNTEPNEDKTLKSVLDNFSNYDFEISSIDLVAVNQKPYDGIFEFTSFAHLKFI</sequence>
<dbReference type="Gene3D" id="3.90.1140.10">
    <property type="entry name" value="Cyclic phosphodiesterase"/>
    <property type="match status" value="1"/>
</dbReference>
<name>A0AAW6Y2R6_GARVA</name>
<evidence type="ECO:0008006" key="3">
    <source>
        <dbReference type="Google" id="ProtNLM"/>
    </source>
</evidence>
<dbReference type="InterPro" id="IPR009097">
    <property type="entry name" value="Cyclic_Pdiesterase"/>
</dbReference>
<comment type="caution">
    <text evidence="1">The sequence shown here is derived from an EMBL/GenBank/DDBJ whole genome shotgun (WGS) entry which is preliminary data.</text>
</comment>
<dbReference type="RefSeq" id="WP_004123811.1">
    <property type="nucleotide sequence ID" value="NZ_CP083177.1"/>
</dbReference>
<evidence type="ECO:0000313" key="2">
    <source>
        <dbReference type="Proteomes" id="UP001237784"/>
    </source>
</evidence>
<dbReference type="Pfam" id="PF13563">
    <property type="entry name" value="2_5_RNA_ligase2"/>
    <property type="match status" value="1"/>
</dbReference>
<protein>
    <recommendedName>
        <fullName evidence="3">2'-5' RNA ligase</fullName>
    </recommendedName>
</protein>
<dbReference type="SUPFAM" id="SSF55144">
    <property type="entry name" value="LigT-like"/>
    <property type="match status" value="1"/>
</dbReference>
<gene>
    <name evidence="1" type="ORF">QP372_02185</name>
</gene>
<proteinExistence type="predicted"/>
<evidence type="ECO:0000313" key="1">
    <source>
        <dbReference type="EMBL" id="MDK7063330.1"/>
    </source>
</evidence>